<feature type="chain" id="PRO_5037060193" evidence="1">
    <location>
        <begin position="30"/>
        <end position="183"/>
    </location>
</feature>
<proteinExistence type="predicted"/>
<dbReference type="InterPro" id="IPR018637">
    <property type="entry name" value="DUF2059"/>
</dbReference>
<reference evidence="3" key="1">
    <citation type="submission" date="2020-12" db="EMBL/GenBank/DDBJ databases">
        <title>Oil enriched cultivation method for isolating marine PHA-producing bacteria.</title>
        <authorList>
            <person name="Zheng W."/>
            <person name="Yu S."/>
            <person name="Huang Y."/>
        </authorList>
    </citation>
    <scope>NUCLEOTIDE SEQUENCE</scope>
    <source>
        <strain evidence="3">SY-2-12</strain>
    </source>
</reference>
<comment type="caution">
    <text evidence="3">The sequence shown here is derived from an EMBL/GenBank/DDBJ whole genome shotgun (WGS) entry which is preliminary data.</text>
</comment>
<accession>A0A939EB56</accession>
<gene>
    <name evidence="3" type="ORF">JF539_06270</name>
</gene>
<dbReference type="Pfam" id="PF09832">
    <property type="entry name" value="DUF2059"/>
    <property type="match status" value="1"/>
</dbReference>
<keyword evidence="1" id="KW-0732">Signal</keyword>
<feature type="signal peptide" evidence="1">
    <location>
        <begin position="1"/>
        <end position="29"/>
    </location>
</feature>
<protein>
    <submittedName>
        <fullName evidence="3">DUF2059 domain-containing protein</fullName>
    </submittedName>
</protein>
<dbReference type="AlphaFoldDB" id="A0A939EB56"/>
<organism evidence="3 4">
    <name type="scientific">Roseibium aggregatum</name>
    <dbReference type="NCBI Taxonomy" id="187304"/>
    <lineage>
        <taxon>Bacteria</taxon>
        <taxon>Pseudomonadati</taxon>
        <taxon>Pseudomonadota</taxon>
        <taxon>Alphaproteobacteria</taxon>
        <taxon>Hyphomicrobiales</taxon>
        <taxon>Stappiaceae</taxon>
        <taxon>Roseibium</taxon>
    </lineage>
</organism>
<evidence type="ECO:0000259" key="2">
    <source>
        <dbReference type="Pfam" id="PF09832"/>
    </source>
</evidence>
<evidence type="ECO:0000313" key="4">
    <source>
        <dbReference type="Proteomes" id="UP000664096"/>
    </source>
</evidence>
<name>A0A939EB56_9HYPH</name>
<dbReference type="Proteomes" id="UP000664096">
    <property type="component" value="Unassembled WGS sequence"/>
</dbReference>
<dbReference type="EMBL" id="JAEKJZ010000001">
    <property type="protein sequence ID" value="MBN9669935.1"/>
    <property type="molecule type" value="Genomic_DNA"/>
</dbReference>
<sequence length="183" mass="20132">MKRVNKFTRAAALGTALFATGIFSAGAIAQETGAAAQAPAKPSFSESHLAAAKKVAITTKSLEPFDEILPLMVDQSRTAFIQATPARAEEIVEVTQEVALKLAPKRAELNDVVYQAWAQLFTEEELNQLADFYSTDLGQKLTENIPKISAFSVRASREWQDKISTEMVTMIQEELKRRNEAAQ</sequence>
<evidence type="ECO:0000313" key="3">
    <source>
        <dbReference type="EMBL" id="MBN9669935.1"/>
    </source>
</evidence>
<feature type="domain" description="DUF2059" evidence="2">
    <location>
        <begin position="108"/>
        <end position="165"/>
    </location>
</feature>
<evidence type="ECO:0000256" key="1">
    <source>
        <dbReference type="SAM" id="SignalP"/>
    </source>
</evidence>
<dbReference type="RefSeq" id="WP_207139467.1">
    <property type="nucleotide sequence ID" value="NZ_JAEKJZ010000001.1"/>
</dbReference>